<comment type="caution">
    <text evidence="9">The sequence shown here is derived from an EMBL/GenBank/DDBJ whole genome shotgun (WGS) entry which is preliminary data.</text>
</comment>
<dbReference type="GO" id="GO:0004664">
    <property type="term" value="F:prephenate dehydratase activity"/>
    <property type="evidence" value="ECO:0007669"/>
    <property type="project" value="UniProtKB-EC"/>
</dbReference>
<dbReference type="PROSITE" id="PS00858">
    <property type="entry name" value="PREPHENATE_DEHYDR_2"/>
    <property type="match status" value="1"/>
</dbReference>
<evidence type="ECO:0000256" key="4">
    <source>
        <dbReference type="ARBA" id="ARBA00023141"/>
    </source>
</evidence>
<organism evidence="9 10">
    <name type="scientific">Actinomortierella ambigua</name>
    <dbReference type="NCBI Taxonomy" id="1343610"/>
    <lineage>
        <taxon>Eukaryota</taxon>
        <taxon>Fungi</taxon>
        <taxon>Fungi incertae sedis</taxon>
        <taxon>Mucoromycota</taxon>
        <taxon>Mortierellomycotina</taxon>
        <taxon>Mortierellomycetes</taxon>
        <taxon>Mortierellales</taxon>
        <taxon>Mortierellaceae</taxon>
        <taxon>Actinomortierella</taxon>
    </lineage>
</organism>
<dbReference type="Proteomes" id="UP000807716">
    <property type="component" value="Unassembled WGS sequence"/>
</dbReference>
<feature type="domain" description="Prephenate dehydratase" evidence="7">
    <location>
        <begin position="3"/>
        <end position="189"/>
    </location>
</feature>
<keyword evidence="5" id="KW-0584">Phenylalanine biosynthesis</keyword>
<keyword evidence="4" id="KW-0057">Aromatic amino acid biosynthesis</keyword>
<proteinExistence type="predicted"/>
<protein>
    <recommendedName>
        <fullName evidence="2">prephenate dehydratase</fullName>
        <ecNumber evidence="2">4.2.1.51</ecNumber>
    </recommendedName>
</protein>
<feature type="domain" description="ACT" evidence="8">
    <location>
        <begin position="204"/>
        <end position="287"/>
    </location>
</feature>
<dbReference type="InterPro" id="IPR001086">
    <property type="entry name" value="Preph_deHydtase"/>
</dbReference>
<dbReference type="InterPro" id="IPR002912">
    <property type="entry name" value="ACT_dom"/>
</dbReference>
<dbReference type="EC" id="4.2.1.51" evidence="2"/>
<gene>
    <name evidence="9" type="ORF">DFQ27_006169</name>
</gene>
<dbReference type="Gene3D" id="3.40.190.10">
    <property type="entry name" value="Periplasmic binding protein-like II"/>
    <property type="match status" value="2"/>
</dbReference>
<name>A0A9P6PZX0_9FUNG</name>
<dbReference type="PROSITE" id="PS51671">
    <property type="entry name" value="ACT"/>
    <property type="match status" value="1"/>
</dbReference>
<evidence type="ECO:0000256" key="2">
    <source>
        <dbReference type="ARBA" id="ARBA00013147"/>
    </source>
</evidence>
<evidence type="ECO:0000256" key="5">
    <source>
        <dbReference type="ARBA" id="ARBA00023222"/>
    </source>
</evidence>
<dbReference type="PANTHER" id="PTHR21022:SF19">
    <property type="entry name" value="PREPHENATE DEHYDRATASE-RELATED"/>
    <property type="match status" value="1"/>
</dbReference>
<dbReference type="GO" id="GO:0009094">
    <property type="term" value="P:L-phenylalanine biosynthetic process"/>
    <property type="evidence" value="ECO:0007669"/>
    <property type="project" value="UniProtKB-KW"/>
</dbReference>
<dbReference type="OrthoDB" id="983542at2759"/>
<dbReference type="GO" id="GO:0005737">
    <property type="term" value="C:cytoplasm"/>
    <property type="evidence" value="ECO:0007669"/>
    <property type="project" value="TreeGrafter"/>
</dbReference>
<keyword evidence="6" id="KW-0456">Lyase</keyword>
<dbReference type="InterPro" id="IPR008242">
    <property type="entry name" value="Chor_mutase/pphenate_deHydtase"/>
</dbReference>
<evidence type="ECO:0000313" key="9">
    <source>
        <dbReference type="EMBL" id="KAG0255626.1"/>
    </source>
</evidence>
<evidence type="ECO:0000259" key="8">
    <source>
        <dbReference type="PROSITE" id="PS51671"/>
    </source>
</evidence>
<dbReference type="PROSITE" id="PS51171">
    <property type="entry name" value="PREPHENATE_DEHYDR_3"/>
    <property type="match status" value="1"/>
</dbReference>
<dbReference type="EMBL" id="JAAAJB010000450">
    <property type="protein sequence ID" value="KAG0255626.1"/>
    <property type="molecule type" value="Genomic_DNA"/>
</dbReference>
<evidence type="ECO:0000313" key="10">
    <source>
        <dbReference type="Proteomes" id="UP000807716"/>
    </source>
</evidence>
<sequence>MNTIGFHGAPGAYAEDAILELTQNHPAFTEHSFKTVGFETIRELFAAIQRGIVMHGLVPIENSLSGTLHSTLELLTNSEPRLWIVGEYQCSETHLILARPGTTLQDIKEIRSHPAVLEQCADFLEDSLPDGYRAVIASNTAAAAEEIARSNEPGVAALAGKRAAEMNGLVVLGSEHTPNNITRYWLVSRHPIAQPDRHMSPKSSFAVVMKNQVGALHRILSCFALRDINITKLESRPSSRTITLITPWEYVSYIDIEGAPGNTENVRRAVENLQEFSQKCIHLGSYPRYLPPPRPIHGYGG</sequence>
<dbReference type="SUPFAM" id="SSF53850">
    <property type="entry name" value="Periplasmic binding protein-like II"/>
    <property type="match status" value="1"/>
</dbReference>
<reference evidence="9" key="1">
    <citation type="journal article" date="2020" name="Fungal Divers.">
        <title>Resolving the Mortierellaceae phylogeny through synthesis of multi-gene phylogenetics and phylogenomics.</title>
        <authorList>
            <person name="Vandepol N."/>
            <person name="Liber J."/>
            <person name="Desiro A."/>
            <person name="Na H."/>
            <person name="Kennedy M."/>
            <person name="Barry K."/>
            <person name="Grigoriev I.V."/>
            <person name="Miller A.N."/>
            <person name="O'Donnell K."/>
            <person name="Stajich J.E."/>
            <person name="Bonito G."/>
        </authorList>
    </citation>
    <scope>NUCLEOTIDE SEQUENCE</scope>
    <source>
        <strain evidence="9">BC1065</strain>
    </source>
</reference>
<dbReference type="CDD" id="cd04905">
    <property type="entry name" value="ACT_CM-PDT"/>
    <property type="match status" value="1"/>
</dbReference>
<evidence type="ECO:0000256" key="3">
    <source>
        <dbReference type="ARBA" id="ARBA00022605"/>
    </source>
</evidence>
<keyword evidence="10" id="KW-1185">Reference proteome</keyword>
<dbReference type="InterPro" id="IPR045865">
    <property type="entry name" value="ACT-like_dom_sf"/>
</dbReference>
<dbReference type="CDD" id="cd13631">
    <property type="entry name" value="PBP2_Ct-PDT_like"/>
    <property type="match status" value="1"/>
</dbReference>
<comment type="pathway">
    <text evidence="1">Amino-acid biosynthesis; L-phenylalanine biosynthesis; phenylpyruvate from prephenate: step 1/1.</text>
</comment>
<dbReference type="InterPro" id="IPR018528">
    <property type="entry name" value="Preph_deHydtase_CS"/>
</dbReference>
<dbReference type="SUPFAM" id="SSF55021">
    <property type="entry name" value="ACT-like"/>
    <property type="match status" value="1"/>
</dbReference>
<dbReference type="PANTHER" id="PTHR21022">
    <property type="entry name" value="PREPHENATE DEHYDRATASE P PROTEIN"/>
    <property type="match status" value="1"/>
</dbReference>
<dbReference type="Pfam" id="PF00800">
    <property type="entry name" value="PDT"/>
    <property type="match status" value="1"/>
</dbReference>
<evidence type="ECO:0000256" key="1">
    <source>
        <dbReference type="ARBA" id="ARBA00004741"/>
    </source>
</evidence>
<evidence type="ECO:0000256" key="6">
    <source>
        <dbReference type="ARBA" id="ARBA00023239"/>
    </source>
</evidence>
<dbReference type="PIRSF" id="PIRSF001500">
    <property type="entry name" value="Chor_mut_pdt_Ppr"/>
    <property type="match status" value="1"/>
</dbReference>
<dbReference type="Gene3D" id="3.30.70.260">
    <property type="match status" value="1"/>
</dbReference>
<evidence type="ECO:0000259" key="7">
    <source>
        <dbReference type="PROSITE" id="PS51171"/>
    </source>
</evidence>
<dbReference type="AlphaFoldDB" id="A0A9P6PZX0"/>
<accession>A0A9P6PZX0</accession>
<keyword evidence="3" id="KW-0028">Amino-acid biosynthesis</keyword>